<keyword evidence="5" id="KW-1185">Reference proteome</keyword>
<sequence>MGNYYRWFDASEVPFSSGQRWLAAFLDDGLSPVALRTPSVLAGLALWFVVTRGVLGPALGPAGRSVSIRAVAALALLVWWLPFDLGARPEPLVALGTTTVVALVLRAVRPGTDGGRVSHPAALLAVAALVAGLTVTVAPSGLLAAAPFLLCPVRAVRAVRGAGGHREFGRAARITRAVLPVAHLVAIAGVAAVAVTVVFDRQSWHGFLVATDIHQQLGPNQPWYAEWLRYGYLFGDDSWGAAAKRVPVLLGLLLALTGLVLLARGRRSGELVGRESVLLLGLAPTGFALLAVTPSKWSHHFGALAGFGTVGLVVTVVALRRAMRARDPVVAGVAESPPWASCWPRRSRSPGRTRGGATRASASPVRAGRSIRSTPRCPGSWWRYWARWSSCSRGGGPDPTGGVRCSARRRAFRWSLRWRSRSPRRCCWSRPSGRRVTGPGTPPRPRTGPHSGTRRPRRRAGCRTRCRCWSRRTGRCGRSPGRPPRRRGS</sequence>
<feature type="compositionally biased region" description="Basic residues" evidence="1">
    <location>
        <begin position="452"/>
        <end position="463"/>
    </location>
</feature>
<feature type="transmembrane region" description="Helical" evidence="2">
    <location>
        <begin position="177"/>
        <end position="199"/>
    </location>
</feature>
<dbReference type="Proteomes" id="UP001385809">
    <property type="component" value="Unassembled WGS sequence"/>
</dbReference>
<feature type="compositionally biased region" description="Low complexity" evidence="1">
    <location>
        <begin position="425"/>
        <end position="439"/>
    </location>
</feature>
<accession>A0ABU8MW09</accession>
<feature type="region of interest" description="Disordered" evidence="1">
    <location>
        <begin position="344"/>
        <end position="373"/>
    </location>
</feature>
<keyword evidence="2" id="KW-0472">Membrane</keyword>
<dbReference type="InterPro" id="IPR007680">
    <property type="entry name" value="Arabino_trans_central"/>
</dbReference>
<dbReference type="RefSeq" id="WP_337698056.1">
    <property type="nucleotide sequence ID" value="NZ_JBBEGN010000023.1"/>
</dbReference>
<keyword evidence="2" id="KW-0812">Transmembrane</keyword>
<feature type="compositionally biased region" description="Low complexity" evidence="1">
    <location>
        <begin position="352"/>
        <end position="363"/>
    </location>
</feature>
<evidence type="ECO:0000313" key="4">
    <source>
        <dbReference type="EMBL" id="MEJ2871490.1"/>
    </source>
</evidence>
<feature type="transmembrane region" description="Helical" evidence="2">
    <location>
        <begin position="40"/>
        <end position="60"/>
    </location>
</feature>
<evidence type="ECO:0000256" key="1">
    <source>
        <dbReference type="SAM" id="MobiDB-lite"/>
    </source>
</evidence>
<proteinExistence type="predicted"/>
<evidence type="ECO:0000256" key="2">
    <source>
        <dbReference type="SAM" id="Phobius"/>
    </source>
</evidence>
<evidence type="ECO:0000259" key="3">
    <source>
        <dbReference type="Pfam" id="PF04602"/>
    </source>
</evidence>
<comment type="caution">
    <text evidence="4">The sequence shown here is derived from an EMBL/GenBank/DDBJ whole genome shotgun (WGS) entry which is preliminary data.</text>
</comment>
<feature type="domain" description="Arabinofuranosyltransferase central" evidence="3">
    <location>
        <begin position="1"/>
        <end position="326"/>
    </location>
</feature>
<gene>
    <name evidence="4" type="ORF">WCD74_27270</name>
</gene>
<feature type="region of interest" description="Disordered" evidence="1">
    <location>
        <begin position="424"/>
        <end position="463"/>
    </location>
</feature>
<reference evidence="4 5" key="1">
    <citation type="submission" date="2024-03" db="EMBL/GenBank/DDBJ databases">
        <title>Actinomycetospora sp. OC33-EN08, a novel actinomycete isolated from wild orchid (Aerides multiflora).</title>
        <authorList>
            <person name="Suriyachadkun C."/>
        </authorList>
    </citation>
    <scope>NUCLEOTIDE SEQUENCE [LARGE SCALE GENOMIC DNA]</scope>
    <source>
        <strain evidence="4 5">OC33-EN08</strain>
    </source>
</reference>
<organism evidence="4 5">
    <name type="scientific">Actinomycetospora aurantiaca</name>
    <dbReference type="NCBI Taxonomy" id="3129233"/>
    <lineage>
        <taxon>Bacteria</taxon>
        <taxon>Bacillati</taxon>
        <taxon>Actinomycetota</taxon>
        <taxon>Actinomycetes</taxon>
        <taxon>Pseudonocardiales</taxon>
        <taxon>Pseudonocardiaceae</taxon>
        <taxon>Actinomycetospora</taxon>
    </lineage>
</organism>
<keyword evidence="2" id="KW-1133">Transmembrane helix</keyword>
<feature type="transmembrane region" description="Helical" evidence="2">
    <location>
        <begin position="277"/>
        <end position="295"/>
    </location>
</feature>
<dbReference type="Pfam" id="PF04602">
    <property type="entry name" value="Arabinose_trans"/>
    <property type="match status" value="1"/>
</dbReference>
<feature type="transmembrane region" description="Helical" evidence="2">
    <location>
        <begin position="246"/>
        <end position="265"/>
    </location>
</feature>
<dbReference type="EMBL" id="JBBEGN010000023">
    <property type="protein sequence ID" value="MEJ2871490.1"/>
    <property type="molecule type" value="Genomic_DNA"/>
</dbReference>
<evidence type="ECO:0000313" key="5">
    <source>
        <dbReference type="Proteomes" id="UP001385809"/>
    </source>
</evidence>
<feature type="transmembrane region" description="Helical" evidence="2">
    <location>
        <begin position="121"/>
        <end position="150"/>
    </location>
</feature>
<feature type="transmembrane region" description="Helical" evidence="2">
    <location>
        <begin position="301"/>
        <end position="319"/>
    </location>
</feature>
<protein>
    <submittedName>
        <fullName evidence="4">Arabinosyltransferase domain-containing protein</fullName>
    </submittedName>
</protein>
<feature type="transmembrane region" description="Helical" evidence="2">
    <location>
        <begin position="66"/>
        <end position="85"/>
    </location>
</feature>
<name>A0ABU8MW09_9PSEU</name>